<proteinExistence type="predicted"/>
<feature type="compositionally biased region" description="Basic and acidic residues" evidence="1">
    <location>
        <begin position="1"/>
        <end position="10"/>
    </location>
</feature>
<dbReference type="SUPFAM" id="SSF53448">
    <property type="entry name" value="Nucleotide-diphospho-sugar transferases"/>
    <property type="match status" value="1"/>
</dbReference>
<feature type="compositionally biased region" description="Low complexity" evidence="1">
    <location>
        <begin position="148"/>
        <end position="164"/>
    </location>
</feature>
<reference evidence="2 3" key="1">
    <citation type="journal article" date="2019" name="Sci. Rep.">
        <title>A high-quality genome of Eragrostis curvula grass provides insights into Poaceae evolution and supports new strategies to enhance forage quality.</title>
        <authorList>
            <person name="Carballo J."/>
            <person name="Santos B.A.C.M."/>
            <person name="Zappacosta D."/>
            <person name="Garbus I."/>
            <person name="Selva J.P."/>
            <person name="Gallo C.A."/>
            <person name="Diaz A."/>
            <person name="Albertini E."/>
            <person name="Caccamo M."/>
            <person name="Echenique V."/>
        </authorList>
    </citation>
    <scope>NUCLEOTIDE SEQUENCE [LARGE SCALE GENOMIC DNA]</scope>
    <source>
        <strain evidence="3">cv. Victoria</strain>
        <tissue evidence="2">Leaf</tissue>
    </source>
</reference>
<dbReference type="OrthoDB" id="2014201at2759"/>
<comment type="caution">
    <text evidence="2">The sequence shown here is derived from an EMBL/GenBank/DDBJ whole genome shotgun (WGS) entry which is preliminary data.</text>
</comment>
<dbReference type="Gramene" id="TVU14957">
    <property type="protein sequence ID" value="TVU14957"/>
    <property type="gene ID" value="EJB05_38454"/>
</dbReference>
<keyword evidence="3" id="KW-1185">Reference proteome</keyword>
<evidence type="ECO:0000313" key="3">
    <source>
        <dbReference type="Proteomes" id="UP000324897"/>
    </source>
</evidence>
<feature type="region of interest" description="Disordered" evidence="1">
    <location>
        <begin position="148"/>
        <end position="171"/>
    </location>
</feature>
<dbReference type="Gene3D" id="3.90.550.10">
    <property type="entry name" value="Spore Coat Polysaccharide Biosynthesis Protein SpsA, Chain A"/>
    <property type="match status" value="1"/>
</dbReference>
<evidence type="ECO:0000256" key="1">
    <source>
        <dbReference type="SAM" id="MobiDB-lite"/>
    </source>
</evidence>
<protein>
    <recommendedName>
        <fullName evidence="4">Hexosyltransferase</fullName>
    </recommendedName>
</protein>
<evidence type="ECO:0000313" key="2">
    <source>
        <dbReference type="EMBL" id="TVU14957.1"/>
    </source>
</evidence>
<feature type="region of interest" description="Disordered" evidence="1">
    <location>
        <begin position="1"/>
        <end position="55"/>
    </location>
</feature>
<organism evidence="2 3">
    <name type="scientific">Eragrostis curvula</name>
    <name type="common">weeping love grass</name>
    <dbReference type="NCBI Taxonomy" id="38414"/>
    <lineage>
        <taxon>Eukaryota</taxon>
        <taxon>Viridiplantae</taxon>
        <taxon>Streptophyta</taxon>
        <taxon>Embryophyta</taxon>
        <taxon>Tracheophyta</taxon>
        <taxon>Spermatophyta</taxon>
        <taxon>Magnoliopsida</taxon>
        <taxon>Liliopsida</taxon>
        <taxon>Poales</taxon>
        <taxon>Poaceae</taxon>
        <taxon>PACMAD clade</taxon>
        <taxon>Chloridoideae</taxon>
        <taxon>Eragrostideae</taxon>
        <taxon>Eragrostidinae</taxon>
        <taxon>Eragrostis</taxon>
    </lineage>
</organism>
<dbReference type="Proteomes" id="UP000324897">
    <property type="component" value="Unassembled WGS sequence"/>
</dbReference>
<name>A0A5J9TUV8_9POAL</name>
<dbReference type="EMBL" id="RWGY01000031">
    <property type="protein sequence ID" value="TVU14957.1"/>
    <property type="molecule type" value="Genomic_DNA"/>
</dbReference>
<dbReference type="InterPro" id="IPR029044">
    <property type="entry name" value="Nucleotide-diphossugar_trans"/>
</dbReference>
<dbReference type="AlphaFoldDB" id="A0A5J9TUV8"/>
<accession>A0A5J9TUV8</accession>
<feature type="non-terminal residue" evidence="2">
    <location>
        <position position="1"/>
    </location>
</feature>
<gene>
    <name evidence="2" type="ORF">EJB05_38454</name>
</gene>
<sequence length="312" mass="35110">MLEKEVKPEEDAAANGDVRDDRPAARRAPSRPRVRTVAARRDSRSPPRPLAPRLGALPHGPARVWDFGNIDELFDLEKGSFYAVKDCFCEKTWSHTPQYKIGYRVSWPERELGPPPPLYFNAGMFVHEPSLGTAKDDLLDALVVTPSRTSSTSSSATSTSPSRTFTGKEPNMEREDIKTLVQKWSDIYDDASLDYQQATDDDDAHQPLRQALSEAGSVKYVIFIQDEKSLGLWSCSCLNKLKRFTGKEPNMDRDDIKTLVQKWWDIYDDASLDYPLADDDDDACQPLRQARQVLPRAVCGLEPLYLLVTTSA</sequence>
<evidence type="ECO:0008006" key="4">
    <source>
        <dbReference type="Google" id="ProtNLM"/>
    </source>
</evidence>